<dbReference type="InterPro" id="IPR029052">
    <property type="entry name" value="Metallo-depent_PP-like"/>
</dbReference>
<dbReference type="PROSITE" id="PS00125">
    <property type="entry name" value="SER_THR_PHOSPHATASE"/>
    <property type="match status" value="1"/>
</dbReference>
<dbReference type="CDD" id="cd00144">
    <property type="entry name" value="MPP_PPP_family"/>
    <property type="match status" value="1"/>
</dbReference>
<reference evidence="3 4" key="1">
    <citation type="submission" date="2024-04" db="EMBL/GenBank/DDBJ databases">
        <title>Tritrichomonas musculus Genome.</title>
        <authorList>
            <person name="Alves-Ferreira E."/>
            <person name="Grigg M."/>
            <person name="Lorenzi H."/>
            <person name="Galac M."/>
        </authorList>
    </citation>
    <scope>NUCLEOTIDE SEQUENCE [LARGE SCALE GENOMIC DNA]</scope>
    <source>
        <strain evidence="3 4">EAF2021</strain>
    </source>
</reference>
<dbReference type="EMBL" id="JAPFFF010000014">
    <property type="protein sequence ID" value="KAK8870833.1"/>
    <property type="molecule type" value="Genomic_DNA"/>
</dbReference>
<sequence>MNTHASYVYSAYSFIDTLTEEQLCQVGHLSADGIPIPSFDEDLLIKLCQDAKRIFKNEENTIEIDGDAIVVGDIHGSLHDLLRIIKHVLKSDSKVIFLGDYVDRGCFSLECITLLFTLKILKPKRFFLLRGNHEFEDLCSHYGFKSEILNFHNPHKKIKIESETTMQVNENDTTVDDIIFDSEEEEKAEVKKEETKQEDDTYFANHVNIDCHKYSEKLYDAFMKAFSYLPIAAIVNKTSLCLHGGLTPLLHKVENIQTQIQRPIKSFDENLLLSDIVWGDPLENLPEFYCDSHRGRGKLFNGPVLVNFLKNNHLKRIIRGHEMVDGIAKLFNEKCITVFSASSYSTDNGNSSGILKIYQKDDQIESFIFKPLKRLEKSDACYYKVQSFTQKKINRSSLPQISGFKNNNLLLSLDKAIPTSIEHFTHRYKTSSRRNLTENENENKFHAKTSRLILRPRKKFGCVLNYPQIAVPHITKNNKIDF</sequence>
<name>A0ABR2J030_9EUKA</name>
<dbReference type="InterPro" id="IPR050341">
    <property type="entry name" value="PP1_catalytic_subunit"/>
</dbReference>
<dbReference type="InterPro" id="IPR006186">
    <property type="entry name" value="Ser/Thr-sp_prot-phosphatase"/>
</dbReference>
<evidence type="ECO:0000313" key="4">
    <source>
        <dbReference type="Proteomes" id="UP001470230"/>
    </source>
</evidence>
<evidence type="ECO:0000256" key="1">
    <source>
        <dbReference type="RuleBase" id="RU004273"/>
    </source>
</evidence>
<proteinExistence type="inferred from homology"/>
<dbReference type="Proteomes" id="UP001470230">
    <property type="component" value="Unassembled WGS sequence"/>
</dbReference>
<dbReference type="PANTHER" id="PTHR11668:SF494">
    <property type="entry name" value="PROTEIN PHOSPHATASE, PUTATIVE-RELATED"/>
    <property type="match status" value="1"/>
</dbReference>
<dbReference type="Pfam" id="PF00149">
    <property type="entry name" value="Metallophos"/>
    <property type="match status" value="2"/>
</dbReference>
<dbReference type="EC" id="3.1.3.16" evidence="1"/>
<comment type="catalytic activity">
    <reaction evidence="1">
        <text>O-phospho-L-threonyl-[protein] + H2O = L-threonyl-[protein] + phosphate</text>
        <dbReference type="Rhea" id="RHEA:47004"/>
        <dbReference type="Rhea" id="RHEA-COMP:11060"/>
        <dbReference type="Rhea" id="RHEA-COMP:11605"/>
        <dbReference type="ChEBI" id="CHEBI:15377"/>
        <dbReference type="ChEBI" id="CHEBI:30013"/>
        <dbReference type="ChEBI" id="CHEBI:43474"/>
        <dbReference type="ChEBI" id="CHEBI:61977"/>
        <dbReference type="EC" id="3.1.3.16"/>
    </reaction>
</comment>
<dbReference type="PRINTS" id="PR00114">
    <property type="entry name" value="STPHPHTASE"/>
</dbReference>
<organism evidence="3 4">
    <name type="scientific">Tritrichomonas musculus</name>
    <dbReference type="NCBI Taxonomy" id="1915356"/>
    <lineage>
        <taxon>Eukaryota</taxon>
        <taxon>Metamonada</taxon>
        <taxon>Parabasalia</taxon>
        <taxon>Tritrichomonadida</taxon>
        <taxon>Tritrichomonadidae</taxon>
        <taxon>Tritrichomonas</taxon>
    </lineage>
</organism>
<dbReference type="PANTHER" id="PTHR11668">
    <property type="entry name" value="SERINE/THREONINE PROTEIN PHOSPHATASE"/>
    <property type="match status" value="1"/>
</dbReference>
<evidence type="ECO:0000259" key="2">
    <source>
        <dbReference type="PROSITE" id="PS00125"/>
    </source>
</evidence>
<evidence type="ECO:0000313" key="3">
    <source>
        <dbReference type="EMBL" id="KAK8870833.1"/>
    </source>
</evidence>
<keyword evidence="4" id="KW-1185">Reference proteome</keyword>
<comment type="caution">
    <text evidence="3">The sequence shown here is derived from an EMBL/GenBank/DDBJ whole genome shotgun (WGS) entry which is preliminary data.</text>
</comment>
<comment type="similarity">
    <text evidence="1">Belongs to the PPP phosphatase family.</text>
</comment>
<feature type="domain" description="Serine/threonine specific protein phosphatases" evidence="2">
    <location>
        <begin position="129"/>
        <end position="134"/>
    </location>
</feature>
<keyword evidence="1" id="KW-0378">Hydrolase</keyword>
<dbReference type="InterPro" id="IPR004843">
    <property type="entry name" value="Calcineurin-like_PHP"/>
</dbReference>
<accession>A0ABR2J030</accession>
<dbReference type="Gene3D" id="3.60.21.10">
    <property type="match status" value="1"/>
</dbReference>
<dbReference type="SUPFAM" id="SSF56300">
    <property type="entry name" value="Metallo-dependent phosphatases"/>
    <property type="match status" value="1"/>
</dbReference>
<dbReference type="SMART" id="SM00156">
    <property type="entry name" value="PP2Ac"/>
    <property type="match status" value="1"/>
</dbReference>
<protein>
    <recommendedName>
        <fullName evidence="1">Serine/threonine-protein phosphatase</fullName>
        <ecNumber evidence="1">3.1.3.16</ecNumber>
    </recommendedName>
</protein>
<gene>
    <name evidence="3" type="ORF">M9Y10_008731</name>
</gene>